<keyword evidence="7 10" id="KW-0067">ATP-binding</keyword>
<evidence type="ECO:0000256" key="9">
    <source>
        <dbReference type="PROSITE-ProRule" id="PRU00023"/>
    </source>
</evidence>
<accession>A0A9P0JFN0</accession>
<evidence type="ECO:0000256" key="8">
    <source>
        <dbReference type="ARBA" id="ARBA00023043"/>
    </source>
</evidence>
<dbReference type="InterPro" id="IPR017438">
    <property type="entry name" value="ATP-NAD_kinase_N"/>
</dbReference>
<evidence type="ECO:0000256" key="2">
    <source>
        <dbReference type="ARBA" id="ARBA00009280"/>
    </source>
</evidence>
<dbReference type="InterPro" id="IPR036770">
    <property type="entry name" value="Ankyrin_rpt-contain_sf"/>
</dbReference>
<feature type="compositionally biased region" description="Polar residues" evidence="11">
    <location>
        <begin position="159"/>
        <end position="168"/>
    </location>
</feature>
<feature type="region of interest" description="Disordered" evidence="11">
    <location>
        <begin position="149"/>
        <end position="177"/>
    </location>
</feature>
<evidence type="ECO:0000313" key="14">
    <source>
        <dbReference type="Proteomes" id="UP001154329"/>
    </source>
</evidence>
<dbReference type="PANTHER" id="PTHR11255:SF80">
    <property type="entry name" value="EYE-SPECIFIC DIACYLGLYCEROL KINASE"/>
    <property type="match status" value="1"/>
</dbReference>
<evidence type="ECO:0000313" key="13">
    <source>
        <dbReference type="EMBL" id="CAH1736066.1"/>
    </source>
</evidence>
<keyword evidence="14" id="KW-1185">Reference proteome</keyword>
<dbReference type="Pfam" id="PF00609">
    <property type="entry name" value="DAGK_acc"/>
    <property type="match status" value="1"/>
</dbReference>
<dbReference type="PROSITE" id="PS50146">
    <property type="entry name" value="DAGK"/>
    <property type="match status" value="1"/>
</dbReference>
<evidence type="ECO:0000256" key="10">
    <source>
        <dbReference type="RuleBase" id="RU361128"/>
    </source>
</evidence>
<keyword evidence="3 10" id="KW-0808">Transferase</keyword>
<evidence type="ECO:0000256" key="4">
    <source>
        <dbReference type="ARBA" id="ARBA00022737"/>
    </source>
</evidence>
<feature type="compositionally biased region" description="Low complexity" evidence="11">
    <location>
        <begin position="83"/>
        <end position="99"/>
    </location>
</feature>
<evidence type="ECO:0000256" key="1">
    <source>
        <dbReference type="ARBA" id="ARBA00001383"/>
    </source>
</evidence>
<dbReference type="GO" id="GO:0005886">
    <property type="term" value="C:plasma membrane"/>
    <property type="evidence" value="ECO:0007669"/>
    <property type="project" value="TreeGrafter"/>
</dbReference>
<dbReference type="SMART" id="SM00046">
    <property type="entry name" value="DAGKc"/>
    <property type="match status" value="1"/>
</dbReference>
<comment type="similarity">
    <text evidence="2 10">Belongs to the eukaryotic diacylglycerol kinase family.</text>
</comment>
<reference evidence="13" key="2">
    <citation type="submission" date="2022-10" db="EMBL/GenBank/DDBJ databases">
        <authorList>
            <consortium name="ENA_rothamsted_submissions"/>
            <consortium name="culmorum"/>
            <person name="King R."/>
        </authorList>
    </citation>
    <scope>NUCLEOTIDE SEQUENCE</scope>
</reference>
<dbReference type="InterPro" id="IPR056383">
    <property type="entry name" value="DGKI-like_dom"/>
</dbReference>
<dbReference type="InterPro" id="IPR002219">
    <property type="entry name" value="PKC_DAG/PE"/>
</dbReference>
<feature type="compositionally biased region" description="Polar residues" evidence="11">
    <location>
        <begin position="348"/>
        <end position="357"/>
    </location>
</feature>
<dbReference type="SMART" id="SM00045">
    <property type="entry name" value="DAGKa"/>
    <property type="match status" value="1"/>
</dbReference>
<dbReference type="PROSITE" id="PS50297">
    <property type="entry name" value="ANK_REP_REGION"/>
    <property type="match status" value="2"/>
</dbReference>
<dbReference type="Pfam" id="PF12796">
    <property type="entry name" value="Ank_2"/>
    <property type="match status" value="1"/>
</dbReference>
<dbReference type="InterPro" id="IPR016064">
    <property type="entry name" value="NAD/diacylglycerol_kinase_sf"/>
</dbReference>
<feature type="repeat" description="ANK" evidence="9">
    <location>
        <begin position="1194"/>
        <end position="1226"/>
    </location>
</feature>
<dbReference type="AlphaFoldDB" id="A0A9P0JFN0"/>
<sequence length="1273" mass="140263">MDRLRSTFKRSRTPTGAEMKTQNSLEVPKQVRSVSFDEIKLGCSKRDEDARKERSSVSGGGGGGQAGTASSLRVPAGSGSGQRSRSFDSSAATASSTSSGDRDDPGVFLEVPSSKHQLFHRRRSSGEKVPAAASCVHCAYLEELSKMNRSSSGEENHSQRSLASTSASEDMEDEDDRSCQITVTVEADLHGGDPGTAATSAIRLLSVAGGGRGSPPLPELDDSCVKSQLTLELTPPDEYLQGNRRRSITSPKLERQEAFAVSDPADPAAVRDLFLTVPDLKRDRAASMDSCFINKPTPAGKPEEVVPVSPTQLLLDPNCGQPGCNNIRSRSVDIVLPTDQQARYKALSTNNQTSSPPSAVPAHRVPPDKGATGTDGNDKLLKIVPDWTEEAANDDHLWSVTSHNVDFCYIGESECSKHGVRLKCSGCRIIVHSECLSNLPEAAKCKSSFKDDGVRQYREHKTVKHHWMHRRTQKDKCSQCGKAFQSVLSFSSKEIIALTCSWCKLSVHNKTACFNDTKMNEPCSLGKHSNIIVPPSWIVKLPRKGNFKSSIRSPKKRSSKKKTKDKPDKEDKLFVIKPIPTVNVKPVIIFINPKSGGNQGVKLLQKFQWHLNPRQVFDLSRGGPRMGLELYKKVPNLRVLACGGDGTVGWVLSILDQIANAVSFPVGVLPLGTGNDLARALGWGGGYMDEPVSKILTNLEESETIRLDRWNLEVVPNEQVKGTDHAGKDNLPLNVMNNYFSLGVDAQIALEFHEAREANPEKFSSRMYNKLFYGVRGGIELLDRKWKGLSDHVTLECDGKDLTQRIKDLKVHAILFLNIPSYGGGTRPWNKSAGNNSTDDGLIEVIGLTIMQITRLQTGGTGTPLCQCKTARITTGIPVPMQVDGEACRLKPSVITLSFFNQATMMAKRRKGRQTPTRETTIDKHKVSVQRLKLQDYEQHHCDKELLIQSSINMGEIEVEPVADLETVRKLVEKLELNGSPSTDHAGNTMPKLSPDWCFVDCCTAERFFRIDRAQESLHYLIDITHDQLFVLDDPHRPPSTEEDVTVVLKSKEPIDDQGAQDTTTSMRVKSEISRLESIKTHSSVKCPQDEGHTNGTNHSTRTSEVYNRLFDLQSNEDHHYGQVRTSDKIIEAAKTGNLNMLRNLFEMGYSLMSINKDGQTALHVASQRGDSNLVRYILANAPSNIVSIKDNQEGQTALHVAVQNGERKICYLLVSAGAPLLAVDRQDRTAQQIAEQTRDYDLAKYLECQAQFVSFADQTETSVKTAATTSEL</sequence>
<dbReference type="EC" id="2.7.1.107" evidence="10"/>
<keyword evidence="5 10" id="KW-0547">Nucleotide-binding</keyword>
<evidence type="ECO:0000259" key="12">
    <source>
        <dbReference type="PROSITE" id="PS50146"/>
    </source>
</evidence>
<dbReference type="InterPro" id="IPR000756">
    <property type="entry name" value="Diacylglycerol_kin_accessory"/>
</dbReference>
<dbReference type="InterPro" id="IPR001206">
    <property type="entry name" value="Diacylglycerol_kinase_cat_dom"/>
</dbReference>
<dbReference type="FunFam" id="2.60.200.40:FF:000012">
    <property type="entry name" value="Diacylglycerol kinase"/>
    <property type="match status" value="1"/>
</dbReference>
<dbReference type="Gene3D" id="1.25.40.20">
    <property type="entry name" value="Ankyrin repeat-containing domain"/>
    <property type="match status" value="1"/>
</dbReference>
<feature type="region of interest" description="Disordered" evidence="11">
    <location>
        <begin position="348"/>
        <end position="378"/>
    </location>
</feature>
<dbReference type="Gene3D" id="3.30.60.20">
    <property type="match status" value="1"/>
</dbReference>
<protein>
    <recommendedName>
        <fullName evidence="10">Diacylglycerol kinase</fullName>
        <shortName evidence="10">DAG kinase</shortName>
        <ecNumber evidence="10">2.7.1.107</ecNumber>
    </recommendedName>
</protein>
<dbReference type="GO" id="GO:0007200">
    <property type="term" value="P:phospholipase C-activating G protein-coupled receptor signaling pathway"/>
    <property type="evidence" value="ECO:0007669"/>
    <property type="project" value="InterPro"/>
</dbReference>
<keyword evidence="4" id="KW-0677">Repeat</keyword>
<dbReference type="SMART" id="SM00248">
    <property type="entry name" value="ANK"/>
    <property type="match status" value="2"/>
</dbReference>
<feature type="region of interest" description="Disordered" evidence="11">
    <location>
        <begin position="546"/>
        <end position="569"/>
    </location>
</feature>
<dbReference type="SUPFAM" id="SSF111331">
    <property type="entry name" value="NAD kinase/diacylglycerol kinase-like"/>
    <property type="match status" value="1"/>
</dbReference>
<feature type="repeat" description="ANK" evidence="9">
    <location>
        <begin position="1158"/>
        <end position="1179"/>
    </location>
</feature>
<dbReference type="SUPFAM" id="SSF48403">
    <property type="entry name" value="Ankyrin repeat"/>
    <property type="match status" value="1"/>
</dbReference>
<dbReference type="Gene3D" id="2.60.200.40">
    <property type="match status" value="1"/>
</dbReference>
<dbReference type="InterPro" id="IPR037607">
    <property type="entry name" value="DGK"/>
</dbReference>
<dbReference type="EMBL" id="OU899037">
    <property type="protein sequence ID" value="CAH1736066.1"/>
    <property type="molecule type" value="Genomic_DNA"/>
</dbReference>
<feature type="region of interest" description="Disordered" evidence="11">
    <location>
        <begin position="1081"/>
        <end position="1101"/>
    </location>
</feature>
<feature type="compositionally biased region" description="Basic and acidic residues" evidence="11">
    <location>
        <begin position="35"/>
        <end position="55"/>
    </location>
</feature>
<dbReference type="GO" id="GO:0004143">
    <property type="term" value="F:ATP-dependent diacylglycerol kinase activity"/>
    <property type="evidence" value="ECO:0007669"/>
    <property type="project" value="UniProtKB-EC"/>
</dbReference>
<reference evidence="13" key="1">
    <citation type="submission" date="2022-02" db="EMBL/GenBank/DDBJ databases">
        <authorList>
            <person name="King R."/>
        </authorList>
    </citation>
    <scope>NUCLEOTIDE SEQUENCE</scope>
</reference>
<dbReference type="PANTHER" id="PTHR11255">
    <property type="entry name" value="DIACYLGLYCEROL KINASE"/>
    <property type="match status" value="1"/>
</dbReference>
<feature type="domain" description="DAGKc" evidence="12">
    <location>
        <begin position="582"/>
        <end position="717"/>
    </location>
</feature>
<dbReference type="Pfam" id="PF00781">
    <property type="entry name" value="DAGK_cat"/>
    <property type="match status" value="1"/>
</dbReference>
<evidence type="ECO:0000256" key="11">
    <source>
        <dbReference type="SAM" id="MobiDB-lite"/>
    </source>
</evidence>
<dbReference type="FunFam" id="3.40.50.10330:FF:000002">
    <property type="entry name" value="Diacylglycerol kinase"/>
    <property type="match status" value="1"/>
</dbReference>
<dbReference type="CDD" id="cd20802">
    <property type="entry name" value="C1_DGK_typeIV_rpt1"/>
    <property type="match status" value="1"/>
</dbReference>
<evidence type="ECO:0000256" key="5">
    <source>
        <dbReference type="ARBA" id="ARBA00022741"/>
    </source>
</evidence>
<proteinExistence type="inferred from homology"/>
<evidence type="ECO:0000256" key="6">
    <source>
        <dbReference type="ARBA" id="ARBA00022777"/>
    </source>
</evidence>
<keyword evidence="6 10" id="KW-0418">Kinase</keyword>
<dbReference type="CDD" id="cd20855">
    <property type="entry name" value="C1_DGK_typeIV_rpt2"/>
    <property type="match status" value="1"/>
</dbReference>
<dbReference type="PROSITE" id="PS50088">
    <property type="entry name" value="ANK_REPEAT"/>
    <property type="match status" value="2"/>
</dbReference>
<feature type="compositionally biased region" description="Basic residues" evidence="11">
    <location>
        <begin position="553"/>
        <end position="564"/>
    </location>
</feature>
<name>A0A9P0JFN0_APHGO</name>
<dbReference type="GO" id="GO:0005524">
    <property type="term" value="F:ATP binding"/>
    <property type="evidence" value="ECO:0007669"/>
    <property type="project" value="UniProtKB-KW"/>
</dbReference>
<keyword evidence="8 9" id="KW-0040">ANK repeat</keyword>
<dbReference type="SMART" id="SM00109">
    <property type="entry name" value="C1"/>
    <property type="match status" value="2"/>
</dbReference>
<dbReference type="Proteomes" id="UP001154329">
    <property type="component" value="Chromosome 4"/>
</dbReference>
<comment type="catalytic activity">
    <reaction evidence="1 10">
        <text>a 1,2-diacyl-sn-glycerol + ATP = a 1,2-diacyl-sn-glycero-3-phosphate + ADP + H(+)</text>
        <dbReference type="Rhea" id="RHEA:10272"/>
        <dbReference type="ChEBI" id="CHEBI:15378"/>
        <dbReference type="ChEBI" id="CHEBI:17815"/>
        <dbReference type="ChEBI" id="CHEBI:30616"/>
        <dbReference type="ChEBI" id="CHEBI:58608"/>
        <dbReference type="ChEBI" id="CHEBI:456216"/>
        <dbReference type="EC" id="2.7.1.107"/>
    </reaction>
</comment>
<gene>
    <name evidence="13" type="ORF">APHIGO_LOCUS9874</name>
</gene>
<dbReference type="Pfam" id="PF23578">
    <property type="entry name" value="DGKI"/>
    <property type="match status" value="1"/>
</dbReference>
<organism evidence="13 14">
    <name type="scientific">Aphis gossypii</name>
    <name type="common">Cotton aphid</name>
    <dbReference type="NCBI Taxonomy" id="80765"/>
    <lineage>
        <taxon>Eukaryota</taxon>
        <taxon>Metazoa</taxon>
        <taxon>Ecdysozoa</taxon>
        <taxon>Arthropoda</taxon>
        <taxon>Hexapoda</taxon>
        <taxon>Insecta</taxon>
        <taxon>Pterygota</taxon>
        <taxon>Neoptera</taxon>
        <taxon>Paraneoptera</taxon>
        <taxon>Hemiptera</taxon>
        <taxon>Sternorrhyncha</taxon>
        <taxon>Aphidomorpha</taxon>
        <taxon>Aphidoidea</taxon>
        <taxon>Aphididae</taxon>
        <taxon>Aphidini</taxon>
        <taxon>Aphis</taxon>
        <taxon>Aphis</taxon>
    </lineage>
</organism>
<feature type="compositionally biased region" description="Basic residues" evidence="11">
    <location>
        <begin position="1"/>
        <end position="12"/>
    </location>
</feature>
<evidence type="ECO:0000256" key="3">
    <source>
        <dbReference type="ARBA" id="ARBA00022679"/>
    </source>
</evidence>
<dbReference type="Gene3D" id="3.40.50.10330">
    <property type="entry name" value="Probable inorganic polyphosphate/atp-NAD kinase, domain 1"/>
    <property type="match status" value="1"/>
</dbReference>
<evidence type="ECO:0000256" key="7">
    <source>
        <dbReference type="ARBA" id="ARBA00022840"/>
    </source>
</evidence>
<dbReference type="Pfam" id="PF00130">
    <property type="entry name" value="C1_1"/>
    <property type="match status" value="1"/>
</dbReference>
<dbReference type="InterPro" id="IPR002110">
    <property type="entry name" value="Ankyrin_rpt"/>
</dbReference>
<feature type="region of interest" description="Disordered" evidence="11">
    <location>
        <begin position="1"/>
        <end position="126"/>
    </location>
</feature>